<dbReference type="NCBIfam" id="NF005542">
    <property type="entry name" value="PRK07205.1"/>
    <property type="match status" value="1"/>
</dbReference>
<protein>
    <submittedName>
        <fullName evidence="10">Dipeptidase, putative</fullName>
    </submittedName>
</protein>
<dbReference type="GO" id="GO:0006526">
    <property type="term" value="P:L-arginine biosynthetic process"/>
    <property type="evidence" value="ECO:0007669"/>
    <property type="project" value="TreeGrafter"/>
</dbReference>
<dbReference type="PANTHER" id="PTHR43808">
    <property type="entry name" value="ACETYLORNITHINE DEACETYLASE"/>
    <property type="match status" value="1"/>
</dbReference>
<dbReference type="InterPro" id="IPR011650">
    <property type="entry name" value="Peptidase_M20_dimer"/>
</dbReference>
<dbReference type="Pfam" id="PF01546">
    <property type="entry name" value="Peptidase_M20"/>
    <property type="match status" value="1"/>
</dbReference>
<dbReference type="GO" id="GO:0008270">
    <property type="term" value="F:zinc ion binding"/>
    <property type="evidence" value="ECO:0007669"/>
    <property type="project" value="InterPro"/>
</dbReference>
<dbReference type="InterPro" id="IPR002933">
    <property type="entry name" value="Peptidase_M20"/>
</dbReference>
<feature type="domain" description="Peptidase M20 dimerisation" evidence="9">
    <location>
        <begin position="241"/>
        <end position="351"/>
    </location>
</feature>
<keyword evidence="11" id="KW-1185">Reference proteome</keyword>
<evidence type="ECO:0000256" key="5">
    <source>
        <dbReference type="ARBA" id="ARBA00022801"/>
    </source>
</evidence>
<dbReference type="RefSeq" id="WP_090289362.1">
    <property type="nucleotide sequence ID" value="NZ_FNCK01000002.1"/>
</dbReference>
<dbReference type="Pfam" id="PF07687">
    <property type="entry name" value="M20_dimer"/>
    <property type="match status" value="1"/>
</dbReference>
<dbReference type="PROSITE" id="PS00759">
    <property type="entry name" value="ARGE_DAPE_CPG2_2"/>
    <property type="match status" value="1"/>
</dbReference>
<evidence type="ECO:0000256" key="1">
    <source>
        <dbReference type="ARBA" id="ARBA00001947"/>
    </source>
</evidence>
<evidence type="ECO:0000256" key="8">
    <source>
        <dbReference type="ARBA" id="ARBA00023049"/>
    </source>
</evidence>
<dbReference type="AlphaFoldDB" id="A0A1G7R011"/>
<sequence>MDYQLTKDHQKPAIETLKQWISIPSVLDENDSKTPFGQPIQEMLELALATCRDMGMETYIDPEGYYGYAEMGQGEELFGVLCHLDVVPALNPTEWTTPPFEMDIRDGALFGRGTQDDKGPSIAALYALKALLDQGHQLNKRVRFIFGTDEENLWRGLNRYNEKEEQVSMGIVPDSAFPLTYAEKGLLQLHITGPGSDAFEMNNKGALNVVPDKAVYKGDKTEELSNILNELAYKYEVNEETLTVLGKSVHSKDSLKGDNALAHLLEAMSELYDHPILNFVKDNFAKDVNGQSIFGQVEDEASGSLTCNIANLEVDANHSKLGIDMRIPVTADKDQLVETLTKAAKEYQLEYEEFDYLASLYVPVDSELVTTLLKVYRDLTGDMTEPISSGGATFARTMKNCVAFGALQEGVADTMHQVDERMPLDNFYQTMEIYAHALKALVIKA</sequence>
<comment type="cofactor">
    <cofactor evidence="1">
        <name>Zn(2+)</name>
        <dbReference type="ChEBI" id="CHEBI:29105"/>
    </cofactor>
</comment>
<keyword evidence="5" id="KW-0378">Hydrolase</keyword>
<dbReference type="PANTHER" id="PTHR43808:SF31">
    <property type="entry name" value="N-ACETYL-L-CITRULLINE DEACETYLASE"/>
    <property type="match status" value="1"/>
</dbReference>
<dbReference type="GO" id="GO:0008237">
    <property type="term" value="F:metallopeptidase activity"/>
    <property type="evidence" value="ECO:0007669"/>
    <property type="project" value="UniProtKB-KW"/>
</dbReference>
<comment type="similarity">
    <text evidence="2">Belongs to the peptidase M20A family.</text>
</comment>
<dbReference type="EMBL" id="FNCK01000002">
    <property type="protein sequence ID" value="SDG04093.1"/>
    <property type="molecule type" value="Genomic_DNA"/>
</dbReference>
<evidence type="ECO:0000256" key="4">
    <source>
        <dbReference type="ARBA" id="ARBA00022723"/>
    </source>
</evidence>
<accession>A0A1G7R011</accession>
<evidence type="ECO:0000256" key="2">
    <source>
        <dbReference type="ARBA" id="ARBA00006247"/>
    </source>
</evidence>
<keyword evidence="8" id="KW-0482">Metalloprotease</keyword>
<organism evidence="10 11">
    <name type="scientific">Facklamia miroungae</name>
    <dbReference type="NCBI Taxonomy" id="120956"/>
    <lineage>
        <taxon>Bacteria</taxon>
        <taxon>Bacillati</taxon>
        <taxon>Bacillota</taxon>
        <taxon>Bacilli</taxon>
        <taxon>Lactobacillales</taxon>
        <taxon>Aerococcaceae</taxon>
        <taxon>Facklamia</taxon>
    </lineage>
</organism>
<evidence type="ECO:0000313" key="10">
    <source>
        <dbReference type="EMBL" id="SDG04093.1"/>
    </source>
</evidence>
<dbReference type="InterPro" id="IPR001261">
    <property type="entry name" value="ArgE/DapE_CS"/>
</dbReference>
<proteinExistence type="inferred from homology"/>
<name>A0A1G7R011_9LACT</name>
<dbReference type="Gene3D" id="3.40.630.10">
    <property type="entry name" value="Zn peptidases"/>
    <property type="match status" value="1"/>
</dbReference>
<dbReference type="Proteomes" id="UP000199708">
    <property type="component" value="Unassembled WGS sequence"/>
</dbReference>
<evidence type="ECO:0000259" key="9">
    <source>
        <dbReference type="Pfam" id="PF07687"/>
    </source>
</evidence>
<keyword evidence="3" id="KW-0645">Protease</keyword>
<dbReference type="GO" id="GO:0016805">
    <property type="term" value="F:dipeptidase activity"/>
    <property type="evidence" value="ECO:0007669"/>
    <property type="project" value="UniProtKB-KW"/>
</dbReference>
<dbReference type="SUPFAM" id="SSF55031">
    <property type="entry name" value="Bacterial exopeptidase dimerisation domain"/>
    <property type="match status" value="1"/>
</dbReference>
<dbReference type="STRING" id="120956.SAMN05421791_102286"/>
<evidence type="ECO:0000313" key="11">
    <source>
        <dbReference type="Proteomes" id="UP000199708"/>
    </source>
</evidence>
<dbReference type="InterPro" id="IPR010964">
    <property type="entry name" value="M20A_pepV-rel"/>
</dbReference>
<dbReference type="Gene3D" id="3.30.70.360">
    <property type="match status" value="2"/>
</dbReference>
<dbReference type="NCBIfam" id="TIGR01887">
    <property type="entry name" value="dipeptidaselike"/>
    <property type="match status" value="1"/>
</dbReference>
<reference evidence="10 11" key="1">
    <citation type="submission" date="2016-10" db="EMBL/GenBank/DDBJ databases">
        <authorList>
            <person name="de Groot N.N."/>
        </authorList>
    </citation>
    <scope>NUCLEOTIDE SEQUENCE [LARGE SCALE GENOMIC DNA]</scope>
    <source>
        <strain evidence="10 11">ATCC BAA-466</strain>
    </source>
</reference>
<evidence type="ECO:0000256" key="3">
    <source>
        <dbReference type="ARBA" id="ARBA00022670"/>
    </source>
</evidence>
<dbReference type="GO" id="GO:0006508">
    <property type="term" value="P:proteolysis"/>
    <property type="evidence" value="ECO:0007669"/>
    <property type="project" value="UniProtKB-KW"/>
</dbReference>
<evidence type="ECO:0000256" key="7">
    <source>
        <dbReference type="ARBA" id="ARBA00022997"/>
    </source>
</evidence>
<dbReference type="InterPro" id="IPR036264">
    <property type="entry name" value="Bact_exopeptidase_dim_dom"/>
</dbReference>
<evidence type="ECO:0000256" key="6">
    <source>
        <dbReference type="ARBA" id="ARBA00022833"/>
    </source>
</evidence>
<keyword evidence="7" id="KW-0224">Dipeptidase</keyword>
<dbReference type="SUPFAM" id="SSF53187">
    <property type="entry name" value="Zn-dependent exopeptidases"/>
    <property type="match status" value="1"/>
</dbReference>
<keyword evidence="4" id="KW-0479">Metal-binding</keyword>
<dbReference type="InterPro" id="IPR050072">
    <property type="entry name" value="Peptidase_M20A"/>
</dbReference>
<dbReference type="GO" id="GO:0008777">
    <property type="term" value="F:acetylornithine deacetylase activity"/>
    <property type="evidence" value="ECO:0007669"/>
    <property type="project" value="TreeGrafter"/>
</dbReference>
<dbReference type="OrthoDB" id="9761532at2"/>
<gene>
    <name evidence="10" type="ORF">SAMN05421791_102286</name>
</gene>
<keyword evidence="6" id="KW-0862">Zinc</keyword>